<dbReference type="Pfam" id="PF14683">
    <property type="entry name" value="CBM-like"/>
    <property type="match status" value="1"/>
</dbReference>
<feature type="domain" description="Rhamnogalacturonan lyase" evidence="1">
    <location>
        <begin position="5"/>
        <end position="90"/>
    </location>
</feature>
<dbReference type="InterPro" id="IPR051850">
    <property type="entry name" value="Polysacch_Lyase_4"/>
</dbReference>
<reference evidence="2 3" key="1">
    <citation type="journal article" date="2014" name="Agronomy (Basel)">
        <title>A Draft Genome Sequence for Ensete ventricosum, the Drought-Tolerant Tree Against Hunger.</title>
        <authorList>
            <person name="Harrison J."/>
            <person name="Moore K.A."/>
            <person name="Paszkiewicz K."/>
            <person name="Jones T."/>
            <person name="Grant M."/>
            <person name="Ambacheew D."/>
            <person name="Muzemil S."/>
            <person name="Studholme D.J."/>
        </authorList>
    </citation>
    <scope>NUCLEOTIDE SEQUENCE [LARGE SCALE GENOMIC DNA]</scope>
</reference>
<feature type="non-terminal residue" evidence="2">
    <location>
        <position position="1"/>
    </location>
</feature>
<evidence type="ECO:0000313" key="2">
    <source>
        <dbReference type="EMBL" id="RRT49724.1"/>
    </source>
</evidence>
<dbReference type="EMBL" id="AMZH03013155">
    <property type="protein sequence ID" value="RRT49724.1"/>
    <property type="molecule type" value="Genomic_DNA"/>
</dbReference>
<protein>
    <recommendedName>
        <fullName evidence="1">Rhamnogalacturonan lyase domain-containing protein</fullName>
    </recommendedName>
</protein>
<organism evidence="2 3">
    <name type="scientific">Ensete ventricosum</name>
    <name type="common">Abyssinian banana</name>
    <name type="synonym">Musa ensete</name>
    <dbReference type="NCBI Taxonomy" id="4639"/>
    <lineage>
        <taxon>Eukaryota</taxon>
        <taxon>Viridiplantae</taxon>
        <taxon>Streptophyta</taxon>
        <taxon>Embryophyta</taxon>
        <taxon>Tracheophyta</taxon>
        <taxon>Spermatophyta</taxon>
        <taxon>Magnoliopsida</taxon>
        <taxon>Liliopsida</taxon>
        <taxon>Zingiberales</taxon>
        <taxon>Musaceae</taxon>
        <taxon>Ensete</taxon>
    </lineage>
</organism>
<accession>A0A426YDA0</accession>
<dbReference type="Gene3D" id="2.60.120.260">
    <property type="entry name" value="Galactose-binding domain-like"/>
    <property type="match status" value="1"/>
</dbReference>
<name>A0A426YDA0_ENSVE</name>
<sequence>YKSSVNITVTSVFLALKVRFNNPKVQPAHFMTELIGRDNSIARHGIHGLYWLFSIDVDSSWLVEGDNVIFLTQTRSETPFQGVMYDYIRLESPA</sequence>
<evidence type="ECO:0000259" key="1">
    <source>
        <dbReference type="Pfam" id="PF14683"/>
    </source>
</evidence>
<dbReference type="InterPro" id="IPR008979">
    <property type="entry name" value="Galactose-bd-like_sf"/>
</dbReference>
<proteinExistence type="predicted"/>
<dbReference type="Proteomes" id="UP000287651">
    <property type="component" value="Unassembled WGS sequence"/>
</dbReference>
<dbReference type="SUPFAM" id="SSF49785">
    <property type="entry name" value="Galactose-binding domain-like"/>
    <property type="match status" value="1"/>
</dbReference>
<dbReference type="InterPro" id="IPR029411">
    <property type="entry name" value="RG-lyase_III"/>
</dbReference>
<dbReference type="PANTHER" id="PTHR32018:SF1">
    <property type="entry name" value="RHAMNOGALACTURONAN ENDOLYASE"/>
    <property type="match status" value="1"/>
</dbReference>
<evidence type="ECO:0000313" key="3">
    <source>
        <dbReference type="Proteomes" id="UP000287651"/>
    </source>
</evidence>
<dbReference type="AlphaFoldDB" id="A0A426YDA0"/>
<gene>
    <name evidence="2" type="ORF">B296_00049128</name>
</gene>
<comment type="caution">
    <text evidence="2">The sequence shown here is derived from an EMBL/GenBank/DDBJ whole genome shotgun (WGS) entry which is preliminary data.</text>
</comment>
<dbReference type="PANTHER" id="PTHR32018">
    <property type="entry name" value="RHAMNOGALACTURONATE LYASE FAMILY PROTEIN"/>
    <property type="match status" value="1"/>
</dbReference>